<organism evidence="2 3">
    <name type="scientific">Nesidiocoris tenuis</name>
    <dbReference type="NCBI Taxonomy" id="355587"/>
    <lineage>
        <taxon>Eukaryota</taxon>
        <taxon>Metazoa</taxon>
        <taxon>Ecdysozoa</taxon>
        <taxon>Arthropoda</taxon>
        <taxon>Hexapoda</taxon>
        <taxon>Insecta</taxon>
        <taxon>Pterygota</taxon>
        <taxon>Neoptera</taxon>
        <taxon>Paraneoptera</taxon>
        <taxon>Hemiptera</taxon>
        <taxon>Heteroptera</taxon>
        <taxon>Panheteroptera</taxon>
        <taxon>Cimicomorpha</taxon>
        <taxon>Miridae</taxon>
        <taxon>Dicyphina</taxon>
        <taxon>Nesidiocoris</taxon>
    </lineage>
</organism>
<dbReference type="AlphaFoldDB" id="A0A6H5GKC1"/>
<feature type="compositionally biased region" description="Gly residues" evidence="1">
    <location>
        <begin position="430"/>
        <end position="441"/>
    </location>
</feature>
<feature type="compositionally biased region" description="Basic residues" evidence="1">
    <location>
        <begin position="359"/>
        <end position="377"/>
    </location>
</feature>
<feature type="region of interest" description="Disordered" evidence="1">
    <location>
        <begin position="649"/>
        <end position="679"/>
    </location>
</feature>
<gene>
    <name evidence="2" type="ORF">NTEN_LOCUS9904</name>
</gene>
<keyword evidence="3" id="KW-1185">Reference proteome</keyword>
<feature type="non-terminal residue" evidence="2">
    <location>
        <position position="1"/>
    </location>
</feature>
<feature type="region of interest" description="Disordered" evidence="1">
    <location>
        <begin position="358"/>
        <end position="442"/>
    </location>
</feature>
<evidence type="ECO:0000256" key="1">
    <source>
        <dbReference type="SAM" id="MobiDB-lite"/>
    </source>
</evidence>
<name>A0A6H5GKC1_9HEMI</name>
<evidence type="ECO:0000313" key="3">
    <source>
        <dbReference type="Proteomes" id="UP000479000"/>
    </source>
</evidence>
<evidence type="ECO:0000313" key="2">
    <source>
        <dbReference type="EMBL" id="CAB0004427.1"/>
    </source>
</evidence>
<dbReference type="OrthoDB" id="9978016at2759"/>
<feature type="compositionally biased region" description="Basic and acidic residues" evidence="1">
    <location>
        <begin position="406"/>
        <end position="416"/>
    </location>
</feature>
<accession>A0A6H5GKC1</accession>
<sequence>RSDFDFNDEFEVQFHCEFDFDFDHEFVFLFHCEFDFDFDHEFVFLFHCEFDFDFDHEFVFLFHCEFDFDFDHEFVFLFHCEFDFDFDHEFEFLFHCEFDFDFDHEFVFLFHCEFDFDFDDEFEVLFHCEFHFDFDYEFVFLFDFEFYFDFDYEFEVLFHCEFHFDFDYEFVFLFDYEFYFDFDYEFEFLFHCEFDFDFDYELELLFHCDFDFDFDYEFEFLFHCEFDFDSDYEFVFLFNSPAREDFLMTPAVEGAINFFRGLCRSRALNGKKAGILPPNRLPADGNHETVLIAVNESEAAVMRVNSWLYHYYTVQSKLQYGLAYDPAAQVSRMGNNNNNNTQYYQHPQSMSPYQENQVYHHHPHHHPQVSPSPHHHQPIPQALGHPEAFRYSSGRRSEPEPVDYSVHSEPDIKVESSPRSSPASVDLDRGGGGGGGGGGGTLLMSATQSLGRSRLLVKAATTLDPAELMDQWNPSPPWSDTALQKVPDILHQDLSPYVTTTPPTPGSAVSYQHPPPPAFTFDWPPHEQYVPNVNMNVNTPLPLMDEEHSQLLSMGGCWSHHQTPASAGVVSDHRLFPLQPPPPPRPALLLRLEQESAADQHILLPAVTKGKIAEYVSFVNLSGARTIMAMVSGKEILLGQTTAHRFPLPKKTSERNKTSQSSTVFVRPSSSFTEQIPWT</sequence>
<feature type="compositionally biased region" description="Polar residues" evidence="1">
    <location>
        <begin position="658"/>
        <end position="679"/>
    </location>
</feature>
<reference evidence="2 3" key="1">
    <citation type="submission" date="2020-02" db="EMBL/GenBank/DDBJ databases">
        <authorList>
            <person name="Ferguson B K."/>
        </authorList>
    </citation>
    <scope>NUCLEOTIDE SEQUENCE [LARGE SCALE GENOMIC DNA]</scope>
</reference>
<proteinExistence type="predicted"/>
<protein>
    <submittedName>
        <fullName evidence="2">Uncharacterized protein</fullName>
    </submittedName>
</protein>
<dbReference type="Proteomes" id="UP000479000">
    <property type="component" value="Unassembled WGS sequence"/>
</dbReference>
<dbReference type="EMBL" id="CADCXU010014970">
    <property type="protein sequence ID" value="CAB0004427.1"/>
    <property type="molecule type" value="Genomic_DNA"/>
</dbReference>